<evidence type="ECO:0000313" key="2">
    <source>
        <dbReference type="EMBL" id="AYV37405.1"/>
    </source>
</evidence>
<organism evidence="2 3">
    <name type="scientific">Aeromonas veronii</name>
    <dbReference type="NCBI Taxonomy" id="654"/>
    <lineage>
        <taxon>Bacteria</taxon>
        <taxon>Pseudomonadati</taxon>
        <taxon>Pseudomonadota</taxon>
        <taxon>Gammaproteobacteria</taxon>
        <taxon>Aeromonadales</taxon>
        <taxon>Aeromonadaceae</taxon>
        <taxon>Aeromonas</taxon>
    </lineage>
</organism>
<sequence length="166" mass="19412">MYLALAIAILLFIFFLKKSRARYRIRDYKRPTIIHGIIILLVNIAFEMIYRAEFVPIQASDSTLLTYVLPQVIYYLLLITIFLIMAYRYGFFIWPDDRNAINRQHTINIPMCFLLTIFIVYPSAMRNGIIEASPYLHVCSLIGSGLTSIYLVRIFTIKFNKTINDI</sequence>
<feature type="transmembrane region" description="Helical" evidence="1">
    <location>
        <begin position="136"/>
        <end position="156"/>
    </location>
</feature>
<keyword evidence="1" id="KW-0812">Transmembrane</keyword>
<gene>
    <name evidence="2" type="ORF">EFI48_11525</name>
</gene>
<proteinExistence type="predicted"/>
<evidence type="ECO:0000256" key="1">
    <source>
        <dbReference type="SAM" id="Phobius"/>
    </source>
</evidence>
<feature type="transmembrane region" description="Helical" evidence="1">
    <location>
        <begin position="64"/>
        <end position="87"/>
    </location>
</feature>
<evidence type="ECO:0000313" key="3">
    <source>
        <dbReference type="Proteomes" id="UP000267614"/>
    </source>
</evidence>
<reference evidence="2 3" key="1">
    <citation type="submission" date="2018-11" db="EMBL/GenBank/DDBJ databases">
        <title>Complete genome sequence of multidrug-resistant Aeromonas veronii strain MS-18-37.</title>
        <authorList>
            <person name="Abdelhamed H."/>
            <person name="Lawrence M."/>
            <person name="Waldbieser G."/>
        </authorList>
    </citation>
    <scope>NUCLEOTIDE SEQUENCE [LARGE SCALE GENOMIC DNA]</scope>
    <source>
        <strain evidence="2 3">MS-18-37</strain>
    </source>
</reference>
<name>A0AAN1UPY6_AERVE</name>
<dbReference type="AlphaFoldDB" id="A0AAN1UPY6"/>
<accession>A0AAN1UPY6</accession>
<keyword evidence="1" id="KW-1133">Transmembrane helix</keyword>
<keyword evidence="1" id="KW-0472">Membrane</keyword>
<feature type="transmembrane region" description="Helical" evidence="1">
    <location>
        <begin position="31"/>
        <end position="52"/>
    </location>
</feature>
<feature type="transmembrane region" description="Helical" evidence="1">
    <location>
        <begin position="107"/>
        <end position="124"/>
    </location>
</feature>
<protein>
    <submittedName>
        <fullName evidence="2">Uncharacterized protein</fullName>
    </submittedName>
</protein>
<dbReference type="EMBL" id="CP033604">
    <property type="protein sequence ID" value="AYV37405.1"/>
    <property type="molecule type" value="Genomic_DNA"/>
</dbReference>
<dbReference type="Proteomes" id="UP000267614">
    <property type="component" value="Chromosome"/>
</dbReference>